<dbReference type="AlphaFoldDB" id="A0AA38WHT0"/>
<organism evidence="1 2">
    <name type="scientific">Centaurea solstitialis</name>
    <name type="common">yellow star-thistle</name>
    <dbReference type="NCBI Taxonomy" id="347529"/>
    <lineage>
        <taxon>Eukaryota</taxon>
        <taxon>Viridiplantae</taxon>
        <taxon>Streptophyta</taxon>
        <taxon>Embryophyta</taxon>
        <taxon>Tracheophyta</taxon>
        <taxon>Spermatophyta</taxon>
        <taxon>Magnoliopsida</taxon>
        <taxon>eudicotyledons</taxon>
        <taxon>Gunneridae</taxon>
        <taxon>Pentapetalae</taxon>
        <taxon>asterids</taxon>
        <taxon>campanulids</taxon>
        <taxon>Asterales</taxon>
        <taxon>Asteraceae</taxon>
        <taxon>Carduoideae</taxon>
        <taxon>Cardueae</taxon>
        <taxon>Centaureinae</taxon>
        <taxon>Centaurea</taxon>
    </lineage>
</organism>
<evidence type="ECO:0000313" key="2">
    <source>
        <dbReference type="Proteomes" id="UP001172457"/>
    </source>
</evidence>
<comment type="caution">
    <text evidence="1">The sequence shown here is derived from an EMBL/GenBank/DDBJ whole genome shotgun (WGS) entry which is preliminary data.</text>
</comment>
<sequence length="119" mass="13942">MNSHSIIKNRTSRLQIGLTLRAQLHSRHVSCVQSKKCLSEETVILPLGEIQVDEQLRAAEEPIEILDREIKQLRRSRIPIVKVRWNSRHGPEFTWEREAFMKDKYPHLFTKNPCGSNKN</sequence>
<evidence type="ECO:0008006" key="3">
    <source>
        <dbReference type="Google" id="ProtNLM"/>
    </source>
</evidence>
<dbReference type="EMBL" id="JARYMX010000002">
    <property type="protein sequence ID" value="KAJ9561592.1"/>
    <property type="molecule type" value="Genomic_DNA"/>
</dbReference>
<name>A0AA38WHT0_9ASTR</name>
<keyword evidence="2" id="KW-1185">Reference proteome</keyword>
<dbReference type="Proteomes" id="UP001172457">
    <property type="component" value="Chromosome 2"/>
</dbReference>
<dbReference type="PANTHER" id="PTHR46148">
    <property type="entry name" value="CHROMO DOMAIN-CONTAINING PROTEIN"/>
    <property type="match status" value="1"/>
</dbReference>
<protein>
    <recommendedName>
        <fullName evidence="3">Reverse transcriptase domain-containing protein</fullName>
    </recommendedName>
</protein>
<gene>
    <name evidence="1" type="ORF">OSB04_006752</name>
</gene>
<proteinExistence type="predicted"/>
<evidence type="ECO:0000313" key="1">
    <source>
        <dbReference type="EMBL" id="KAJ9561592.1"/>
    </source>
</evidence>
<accession>A0AA38WHT0</accession>
<dbReference type="PANTHER" id="PTHR46148:SF59">
    <property type="entry name" value="NUCLEOTIDYLTRANSFERASE, RIBONUCLEASE H"/>
    <property type="match status" value="1"/>
</dbReference>
<reference evidence="1" key="1">
    <citation type="submission" date="2023-03" db="EMBL/GenBank/DDBJ databases">
        <title>Chromosome-scale reference genome and RAD-based genetic map of yellow starthistle (Centaurea solstitialis) reveal putative structural variation and QTLs associated with invader traits.</title>
        <authorList>
            <person name="Reatini B."/>
            <person name="Cang F.A."/>
            <person name="Jiang Q."/>
            <person name="Mckibben M.T.W."/>
            <person name="Barker M.S."/>
            <person name="Rieseberg L.H."/>
            <person name="Dlugosch K.M."/>
        </authorList>
    </citation>
    <scope>NUCLEOTIDE SEQUENCE</scope>
    <source>
        <strain evidence="1">CAN-66</strain>
        <tissue evidence="1">Leaf</tissue>
    </source>
</reference>